<dbReference type="Gene3D" id="4.10.110.10">
    <property type="entry name" value="Spasmolytic Protein, domain 1"/>
    <property type="match status" value="1"/>
</dbReference>
<feature type="disulfide bond" evidence="3">
    <location>
        <begin position="863"/>
        <end position="878"/>
    </location>
</feature>
<dbReference type="InterPro" id="IPR001507">
    <property type="entry name" value="ZP_dom"/>
</dbReference>
<dbReference type="GO" id="GO:0035804">
    <property type="term" value="F:structural constituent of egg coat"/>
    <property type="evidence" value="ECO:0007669"/>
    <property type="project" value="TreeGrafter"/>
</dbReference>
<dbReference type="EMBL" id="JAOPHQ010004836">
    <property type="protein sequence ID" value="KAK0138085.1"/>
    <property type="molecule type" value="Genomic_DNA"/>
</dbReference>
<proteinExistence type="inferred from homology"/>
<comment type="caution">
    <text evidence="7">The sequence shown here is derived from an EMBL/GenBank/DDBJ whole genome shotgun (WGS) entry which is preliminary data.</text>
</comment>
<feature type="compositionally biased region" description="Pro residues" evidence="4">
    <location>
        <begin position="527"/>
        <end position="540"/>
    </location>
</feature>
<dbReference type="PROSITE" id="PS51034">
    <property type="entry name" value="ZP_2"/>
    <property type="match status" value="1"/>
</dbReference>
<dbReference type="InterPro" id="IPR051148">
    <property type="entry name" value="Zona_Pellucida_Domain_gp"/>
</dbReference>
<gene>
    <name evidence="7" type="primary">ZP4_0</name>
    <name evidence="7" type="ORF">N1851_025749</name>
</gene>
<feature type="compositionally biased region" description="Low complexity" evidence="4">
    <location>
        <begin position="622"/>
        <end position="633"/>
    </location>
</feature>
<dbReference type="InterPro" id="IPR017957">
    <property type="entry name" value="P_trefoil_CS"/>
</dbReference>
<evidence type="ECO:0000313" key="7">
    <source>
        <dbReference type="EMBL" id="KAK0138085.1"/>
    </source>
</evidence>
<feature type="region of interest" description="Disordered" evidence="4">
    <location>
        <begin position="515"/>
        <end position="544"/>
    </location>
</feature>
<feature type="region of interest" description="Disordered" evidence="4">
    <location>
        <begin position="435"/>
        <end position="492"/>
    </location>
</feature>
<evidence type="ECO:0000259" key="6">
    <source>
        <dbReference type="PROSITE" id="PS51448"/>
    </source>
</evidence>
<dbReference type="PROSITE" id="PS00025">
    <property type="entry name" value="P_TREFOIL_1"/>
    <property type="match status" value="1"/>
</dbReference>
<dbReference type="GO" id="GO:0035805">
    <property type="term" value="C:egg coat"/>
    <property type="evidence" value="ECO:0007669"/>
    <property type="project" value="TreeGrafter"/>
</dbReference>
<accession>A0AA47MDE2</accession>
<dbReference type="AlphaFoldDB" id="A0AA47MDE2"/>
<reference evidence="7" key="1">
    <citation type="journal article" date="2023" name="Front. Mar. Sci.">
        <title>A new Merluccius polli reference genome to investigate the effects of global change in West African waters.</title>
        <authorList>
            <person name="Mateo J.L."/>
            <person name="Blanco-Fernandez C."/>
            <person name="Garcia-Vazquez E."/>
            <person name="Machado-Schiaffino G."/>
        </authorList>
    </citation>
    <scope>NUCLEOTIDE SEQUENCE</scope>
    <source>
        <strain evidence="7">C29</strain>
        <tissue evidence="7">Fin</tissue>
    </source>
</reference>
<dbReference type="Pfam" id="PF00088">
    <property type="entry name" value="Trefoil"/>
    <property type="match status" value="1"/>
</dbReference>
<feature type="compositionally biased region" description="Low complexity" evidence="4">
    <location>
        <begin position="690"/>
        <end position="710"/>
    </location>
</feature>
<feature type="domain" description="ZP" evidence="5">
    <location>
        <begin position="893"/>
        <end position="952"/>
    </location>
</feature>
<dbReference type="GO" id="GO:0060468">
    <property type="term" value="P:prevention of polyspermy"/>
    <property type="evidence" value="ECO:0007669"/>
    <property type="project" value="TreeGrafter"/>
</dbReference>
<dbReference type="Proteomes" id="UP001174136">
    <property type="component" value="Unassembled WGS sequence"/>
</dbReference>
<evidence type="ECO:0000256" key="4">
    <source>
        <dbReference type="SAM" id="MobiDB-lite"/>
    </source>
</evidence>
<name>A0AA47MDE2_MERPO</name>
<protein>
    <submittedName>
        <fullName evidence="7">Zona pellucida sperm-binding protein 4</fullName>
    </submittedName>
</protein>
<feature type="region of interest" description="Disordered" evidence="4">
    <location>
        <begin position="557"/>
        <end position="583"/>
    </location>
</feature>
<evidence type="ECO:0000259" key="5">
    <source>
        <dbReference type="PROSITE" id="PS51034"/>
    </source>
</evidence>
<comment type="caution">
    <text evidence="3">Lacks conserved residue(s) required for the propagation of feature annotation.</text>
</comment>
<feature type="region of interest" description="Disordered" evidence="4">
    <location>
        <begin position="43"/>
        <end position="136"/>
    </location>
</feature>
<feature type="region of interest" description="Disordered" evidence="4">
    <location>
        <begin position="684"/>
        <end position="721"/>
    </location>
</feature>
<dbReference type="SUPFAM" id="SSF57492">
    <property type="entry name" value="Trefoil"/>
    <property type="match status" value="1"/>
</dbReference>
<feature type="compositionally biased region" description="Polar residues" evidence="4">
    <location>
        <begin position="112"/>
        <end position="126"/>
    </location>
</feature>
<feature type="compositionally biased region" description="Basic and acidic residues" evidence="4">
    <location>
        <begin position="44"/>
        <end position="53"/>
    </location>
</feature>
<dbReference type="InterPro" id="IPR044913">
    <property type="entry name" value="P_trefoil_dom_sf"/>
</dbReference>
<organism evidence="7 8">
    <name type="scientific">Merluccius polli</name>
    <name type="common">Benguela hake</name>
    <name type="synonym">Merluccius cadenati</name>
    <dbReference type="NCBI Taxonomy" id="89951"/>
    <lineage>
        <taxon>Eukaryota</taxon>
        <taxon>Metazoa</taxon>
        <taxon>Chordata</taxon>
        <taxon>Craniata</taxon>
        <taxon>Vertebrata</taxon>
        <taxon>Euteleostomi</taxon>
        <taxon>Actinopterygii</taxon>
        <taxon>Neopterygii</taxon>
        <taxon>Teleostei</taxon>
        <taxon>Neoteleostei</taxon>
        <taxon>Acanthomorphata</taxon>
        <taxon>Zeiogadaria</taxon>
        <taxon>Gadariae</taxon>
        <taxon>Gadiformes</taxon>
        <taxon>Gadoidei</taxon>
        <taxon>Merlucciidae</taxon>
        <taxon>Merluccius</taxon>
    </lineage>
</organism>
<feature type="compositionally biased region" description="Low complexity" evidence="4">
    <location>
        <begin position="557"/>
        <end position="567"/>
    </location>
</feature>
<comment type="similarity">
    <text evidence="1">Belongs to the ZP domain family. ZPB subfamily.</text>
</comment>
<evidence type="ECO:0000256" key="1">
    <source>
        <dbReference type="ARBA" id="ARBA00010863"/>
    </source>
</evidence>
<dbReference type="PROSITE" id="PS51448">
    <property type="entry name" value="P_TREFOIL_2"/>
    <property type="match status" value="1"/>
</dbReference>
<dbReference type="PANTHER" id="PTHR23343:SF117">
    <property type="entry name" value="ZONA PELLUCIDA SPERM-BINDING PROTEIN 4-LIKE ISOFORM X1"/>
    <property type="match status" value="1"/>
</dbReference>
<evidence type="ECO:0000313" key="8">
    <source>
        <dbReference type="Proteomes" id="UP001174136"/>
    </source>
</evidence>
<dbReference type="PANTHER" id="PTHR23343">
    <property type="entry name" value="ZONA PELLUCIDA SPERM-BINDING PROTEIN"/>
    <property type="match status" value="1"/>
</dbReference>
<feature type="region of interest" description="Disordered" evidence="4">
    <location>
        <begin position="372"/>
        <end position="408"/>
    </location>
</feature>
<sequence length="952" mass="104449">MSCTRNRKISTLLLIVTLTFYNLRLSFSLGEVIKLKTLLGSPASRDKAENNQHHKDRRQTPRHPGAALPRPGRSAPPDPRSKVPDPRSQVPGPRSQVPGPRGSTVIKHEQRSPGSSWTFGNVSKRTTGSDREPGHPAAIPGFQGIREGNILGPSFDAGWPTLSAEWRAMRPLVQCDDTIMTLTASGKGYSQLFVDREGDSPISVFNLPPNCGYSVSASCNDLVVAAPYDGCFMTQENGSYVLPLLWWDSPLKLSCPVQKTPPSPPLTLSVPSVLCLPYGVVVHMYETEEEMPTLGTVVKNDWAPLVSAKCAYRTEAQPGELLFFIPRTAPCLVAEDGLHLQMLMDDQEFSLSCPDHSSLLLFFPVPPPHPVDPQYPQPLDSVTPAPLTTTPSPPPPQSPTQGHVVQRPDLLNYPYPGFQYPQLLQVYPLGPHVKHLSQPSADGAPGTQPQFSHLYTGPGQQQFSPLQPPSPPHQHAGEPTSGPNGDPVNQYPKWPPHLLYQYDPYMPFYGSQVTPHAPVPSSQRPTELPPATPPRKPPMGPYYQQYYPKQSYHPPYVFSQVPQSPASLAPPSPQQPVVPQQPASPDGLFHYSYPYGHYWSMFYTGTVSDESTPTPSLPPTTPSTTTTSITLKTMAPKRPADPDHKRPASRCPPYAHTFCGYYPVPPYFPPHPPPPYPTLPQHTTLVTPESNPFTSPASPTSTATPVMSPTPQAPAPPSPKPARLRCLSERMAVFLPSPHPDSIQVRVLTADFKKAWLPLLSVSPLCKYMLVPTKEPGLIFHSPLPACHSQQKTPTTLSLQLRFWDVSLANNRILELQCPYRPPPETPAQSPPLPPKTTVTTRARAIFREIITPPPPMPEHLPCGTDALTQPRCLSMGCCFNKRPPACYYPMDECTLDRNFVFTVPASLTDPPLSPALLVAPGNTSCKPQRVTPDYALFQIPVDSCGARRVVS</sequence>
<dbReference type="InterPro" id="IPR000519">
    <property type="entry name" value="P_trefoil_dom"/>
</dbReference>
<evidence type="ECO:0000256" key="2">
    <source>
        <dbReference type="ARBA" id="ARBA00023157"/>
    </source>
</evidence>
<feature type="domain" description="P-type" evidence="6">
    <location>
        <begin position="849"/>
        <end position="891"/>
    </location>
</feature>
<evidence type="ECO:0000256" key="3">
    <source>
        <dbReference type="PROSITE-ProRule" id="PRU00779"/>
    </source>
</evidence>
<dbReference type="GO" id="GO:0007339">
    <property type="term" value="P:binding of sperm to zona pellucida"/>
    <property type="evidence" value="ECO:0007669"/>
    <property type="project" value="TreeGrafter"/>
</dbReference>
<dbReference type="GO" id="GO:0032190">
    <property type="term" value="F:acrosin binding"/>
    <property type="evidence" value="ECO:0007669"/>
    <property type="project" value="TreeGrafter"/>
</dbReference>
<feature type="region of interest" description="Disordered" evidence="4">
    <location>
        <begin position="609"/>
        <end position="649"/>
    </location>
</feature>
<feature type="compositionally biased region" description="Pro residues" evidence="4">
    <location>
        <begin position="711"/>
        <end position="720"/>
    </location>
</feature>
<dbReference type="CDD" id="cd00111">
    <property type="entry name" value="Trefoil"/>
    <property type="match status" value="1"/>
</dbReference>
<keyword evidence="8" id="KW-1185">Reference proteome</keyword>
<feature type="compositionally biased region" description="Low complexity" evidence="4">
    <location>
        <begin position="377"/>
        <end position="390"/>
    </location>
</feature>
<keyword evidence="2 3" id="KW-1015">Disulfide bond</keyword>